<dbReference type="EMBL" id="BMAT01011550">
    <property type="protein sequence ID" value="GFR74846.1"/>
    <property type="molecule type" value="Genomic_DNA"/>
</dbReference>
<dbReference type="AlphaFoldDB" id="A0AAV4FPH8"/>
<reference evidence="1 2" key="1">
    <citation type="journal article" date="2021" name="Elife">
        <title>Chloroplast acquisition without the gene transfer in kleptoplastic sea slugs, Plakobranchus ocellatus.</title>
        <authorList>
            <person name="Maeda T."/>
            <person name="Takahashi S."/>
            <person name="Yoshida T."/>
            <person name="Shimamura S."/>
            <person name="Takaki Y."/>
            <person name="Nagai Y."/>
            <person name="Toyoda A."/>
            <person name="Suzuki Y."/>
            <person name="Arimoto A."/>
            <person name="Ishii H."/>
            <person name="Satoh N."/>
            <person name="Nishiyama T."/>
            <person name="Hasebe M."/>
            <person name="Maruyama T."/>
            <person name="Minagawa J."/>
            <person name="Obokata J."/>
            <person name="Shigenobu S."/>
        </authorList>
    </citation>
    <scope>NUCLEOTIDE SEQUENCE [LARGE SCALE GENOMIC DNA]</scope>
</reference>
<gene>
    <name evidence="1" type="ORF">ElyMa_005764100</name>
</gene>
<evidence type="ECO:0000313" key="1">
    <source>
        <dbReference type="EMBL" id="GFR74846.1"/>
    </source>
</evidence>
<proteinExistence type="predicted"/>
<name>A0AAV4FPH8_9GAST</name>
<dbReference type="Proteomes" id="UP000762676">
    <property type="component" value="Unassembled WGS sequence"/>
</dbReference>
<evidence type="ECO:0000313" key="2">
    <source>
        <dbReference type="Proteomes" id="UP000762676"/>
    </source>
</evidence>
<accession>A0AAV4FPH8</accession>
<sequence>MKVNIRDKNRKARYISTQRYRKIEKVWAGRQETWTALKTISPIKLIEGFALPTSGRSRHHRGNLLRKLTKYNLQTNKNLYKHLIKLPIRS</sequence>
<protein>
    <submittedName>
        <fullName evidence="1">Uncharacterized protein</fullName>
    </submittedName>
</protein>
<keyword evidence="2" id="KW-1185">Reference proteome</keyword>
<organism evidence="1 2">
    <name type="scientific">Elysia marginata</name>
    <dbReference type="NCBI Taxonomy" id="1093978"/>
    <lineage>
        <taxon>Eukaryota</taxon>
        <taxon>Metazoa</taxon>
        <taxon>Spiralia</taxon>
        <taxon>Lophotrochozoa</taxon>
        <taxon>Mollusca</taxon>
        <taxon>Gastropoda</taxon>
        <taxon>Heterobranchia</taxon>
        <taxon>Euthyneura</taxon>
        <taxon>Panpulmonata</taxon>
        <taxon>Sacoglossa</taxon>
        <taxon>Placobranchoidea</taxon>
        <taxon>Plakobranchidae</taxon>
        <taxon>Elysia</taxon>
    </lineage>
</organism>
<comment type="caution">
    <text evidence="1">The sequence shown here is derived from an EMBL/GenBank/DDBJ whole genome shotgun (WGS) entry which is preliminary data.</text>
</comment>